<dbReference type="AlphaFoldDB" id="A0AA38R2B9"/>
<name>A0AA38R2B9_9PEZI</name>
<feature type="compositionally biased region" description="Gly residues" evidence="1">
    <location>
        <begin position="132"/>
        <end position="142"/>
    </location>
</feature>
<accession>A0AA38R2B9</accession>
<evidence type="ECO:0000313" key="2">
    <source>
        <dbReference type="EMBL" id="KAJ9130156.1"/>
    </source>
</evidence>
<protein>
    <submittedName>
        <fullName evidence="2">Uncharacterized protein</fullName>
    </submittedName>
</protein>
<organism evidence="2 3">
    <name type="scientific">Coniochaeta hoffmannii</name>
    <dbReference type="NCBI Taxonomy" id="91930"/>
    <lineage>
        <taxon>Eukaryota</taxon>
        <taxon>Fungi</taxon>
        <taxon>Dikarya</taxon>
        <taxon>Ascomycota</taxon>
        <taxon>Pezizomycotina</taxon>
        <taxon>Sordariomycetes</taxon>
        <taxon>Sordariomycetidae</taxon>
        <taxon>Coniochaetales</taxon>
        <taxon>Coniochaetaceae</taxon>
        <taxon>Coniochaeta</taxon>
    </lineage>
</organism>
<feature type="compositionally biased region" description="Basic residues" evidence="1">
    <location>
        <begin position="109"/>
        <end position="118"/>
    </location>
</feature>
<feature type="compositionally biased region" description="Low complexity" evidence="1">
    <location>
        <begin position="73"/>
        <end position="84"/>
    </location>
</feature>
<evidence type="ECO:0000313" key="3">
    <source>
        <dbReference type="Proteomes" id="UP001174691"/>
    </source>
</evidence>
<sequence>MAGEDELMALAEEPFTKRVTFSPEPDAQRGRKRRRTPVPFAIVTTTKTLSGESATFRGRSRNRATSLVALSTLSSTFSSRNPSLNRTDRSISPSRKKHFRFLPLAEQQHHHHLHRRRSQSPSRSRSATAFAFGGGGGGGGDASSGLSERRRRRRQRTRSRSREHGITSHPASGGGAEVASLASPLRVVELVVDSSEGPRDGDK</sequence>
<feature type="region of interest" description="Disordered" evidence="1">
    <location>
        <begin position="12"/>
        <end position="38"/>
    </location>
</feature>
<feature type="compositionally biased region" description="Basic residues" evidence="1">
    <location>
        <begin position="149"/>
        <end position="159"/>
    </location>
</feature>
<gene>
    <name evidence="2" type="ORF">NKR19_g10021</name>
</gene>
<keyword evidence="3" id="KW-1185">Reference proteome</keyword>
<reference evidence="2" key="1">
    <citation type="submission" date="2022-07" db="EMBL/GenBank/DDBJ databases">
        <title>Fungi with potential for degradation of polypropylene.</title>
        <authorList>
            <person name="Gostincar C."/>
        </authorList>
    </citation>
    <scope>NUCLEOTIDE SEQUENCE</scope>
    <source>
        <strain evidence="2">EXF-13287</strain>
    </source>
</reference>
<proteinExistence type="predicted"/>
<evidence type="ECO:0000256" key="1">
    <source>
        <dbReference type="SAM" id="MobiDB-lite"/>
    </source>
</evidence>
<comment type="caution">
    <text evidence="2">The sequence shown here is derived from an EMBL/GenBank/DDBJ whole genome shotgun (WGS) entry which is preliminary data.</text>
</comment>
<dbReference type="Proteomes" id="UP001174691">
    <property type="component" value="Unassembled WGS sequence"/>
</dbReference>
<feature type="region of interest" description="Disordered" evidence="1">
    <location>
        <begin position="73"/>
        <end position="180"/>
    </location>
</feature>
<dbReference type="EMBL" id="JANBVN010000283">
    <property type="protein sequence ID" value="KAJ9130156.1"/>
    <property type="molecule type" value="Genomic_DNA"/>
</dbReference>